<name>A0A0E9UQL6_ANGAN</name>
<reference evidence="1" key="1">
    <citation type="submission" date="2014-11" db="EMBL/GenBank/DDBJ databases">
        <authorList>
            <person name="Amaro Gonzalez C."/>
        </authorList>
    </citation>
    <scope>NUCLEOTIDE SEQUENCE</scope>
</reference>
<accession>A0A0E9UQL6</accession>
<dbReference type="EMBL" id="GBXM01040460">
    <property type="protein sequence ID" value="JAH68117.1"/>
    <property type="molecule type" value="Transcribed_RNA"/>
</dbReference>
<organism evidence="1">
    <name type="scientific">Anguilla anguilla</name>
    <name type="common">European freshwater eel</name>
    <name type="synonym">Muraena anguilla</name>
    <dbReference type="NCBI Taxonomy" id="7936"/>
    <lineage>
        <taxon>Eukaryota</taxon>
        <taxon>Metazoa</taxon>
        <taxon>Chordata</taxon>
        <taxon>Craniata</taxon>
        <taxon>Vertebrata</taxon>
        <taxon>Euteleostomi</taxon>
        <taxon>Actinopterygii</taxon>
        <taxon>Neopterygii</taxon>
        <taxon>Teleostei</taxon>
        <taxon>Anguilliformes</taxon>
        <taxon>Anguillidae</taxon>
        <taxon>Anguilla</taxon>
    </lineage>
</organism>
<evidence type="ECO:0000313" key="1">
    <source>
        <dbReference type="EMBL" id="JAH68117.1"/>
    </source>
</evidence>
<reference evidence="1" key="2">
    <citation type="journal article" date="2015" name="Fish Shellfish Immunol.">
        <title>Early steps in the European eel (Anguilla anguilla)-Vibrio vulnificus interaction in the gills: Role of the RtxA13 toxin.</title>
        <authorList>
            <person name="Callol A."/>
            <person name="Pajuelo D."/>
            <person name="Ebbesson L."/>
            <person name="Teles M."/>
            <person name="MacKenzie S."/>
            <person name="Amaro C."/>
        </authorList>
    </citation>
    <scope>NUCLEOTIDE SEQUENCE</scope>
</reference>
<sequence>MQSIGKMSARSIATEEAILLARMTDMDPAPECLGCL</sequence>
<proteinExistence type="predicted"/>
<dbReference type="AlphaFoldDB" id="A0A0E9UQL6"/>
<protein>
    <submittedName>
        <fullName evidence="1">Uncharacterized protein</fullName>
    </submittedName>
</protein>